<protein>
    <recommendedName>
        <fullName evidence="1">FAR1 domain-containing protein</fullName>
    </recommendedName>
</protein>
<evidence type="ECO:0000259" key="1">
    <source>
        <dbReference type="Pfam" id="PF03101"/>
    </source>
</evidence>
<organism evidence="2 3">
    <name type="scientific">Stylosanthes scabra</name>
    <dbReference type="NCBI Taxonomy" id="79078"/>
    <lineage>
        <taxon>Eukaryota</taxon>
        <taxon>Viridiplantae</taxon>
        <taxon>Streptophyta</taxon>
        <taxon>Embryophyta</taxon>
        <taxon>Tracheophyta</taxon>
        <taxon>Spermatophyta</taxon>
        <taxon>Magnoliopsida</taxon>
        <taxon>eudicotyledons</taxon>
        <taxon>Gunneridae</taxon>
        <taxon>Pentapetalae</taxon>
        <taxon>rosids</taxon>
        <taxon>fabids</taxon>
        <taxon>Fabales</taxon>
        <taxon>Fabaceae</taxon>
        <taxon>Papilionoideae</taxon>
        <taxon>50 kb inversion clade</taxon>
        <taxon>dalbergioids sensu lato</taxon>
        <taxon>Dalbergieae</taxon>
        <taxon>Pterocarpus clade</taxon>
        <taxon>Stylosanthes</taxon>
    </lineage>
</organism>
<dbReference type="EMBL" id="JASCZI010000376">
    <property type="protein sequence ID" value="MED6111426.1"/>
    <property type="molecule type" value="Genomic_DNA"/>
</dbReference>
<feature type="domain" description="FAR1" evidence="1">
    <location>
        <begin position="42"/>
        <end position="129"/>
    </location>
</feature>
<dbReference type="PANTHER" id="PTHR46328">
    <property type="entry name" value="FAR-RED IMPAIRED RESPONSIVE (FAR1) FAMILY PROTEIN-RELATED"/>
    <property type="match status" value="1"/>
</dbReference>
<dbReference type="Proteomes" id="UP001341840">
    <property type="component" value="Unassembled WGS sequence"/>
</dbReference>
<dbReference type="Pfam" id="PF03101">
    <property type="entry name" value="FAR1"/>
    <property type="match status" value="1"/>
</dbReference>
<keyword evidence="3" id="KW-1185">Reference proteome</keyword>
<proteinExistence type="predicted"/>
<reference evidence="2 3" key="1">
    <citation type="journal article" date="2023" name="Plants (Basel)">
        <title>Bridging the Gap: Combining Genomics and Transcriptomics Approaches to Understand Stylosanthes scabra, an Orphan Legume from the Brazilian Caatinga.</title>
        <authorList>
            <person name="Ferreira-Neto J.R.C."/>
            <person name="da Silva M.D."/>
            <person name="Binneck E."/>
            <person name="de Melo N.F."/>
            <person name="da Silva R.H."/>
            <person name="de Melo A.L.T.M."/>
            <person name="Pandolfi V."/>
            <person name="Bustamante F.O."/>
            <person name="Brasileiro-Vidal A.C."/>
            <person name="Benko-Iseppon A.M."/>
        </authorList>
    </citation>
    <scope>NUCLEOTIDE SEQUENCE [LARGE SCALE GENOMIC DNA]</scope>
    <source>
        <tissue evidence="2">Leaves</tissue>
    </source>
</reference>
<evidence type="ECO:0000313" key="2">
    <source>
        <dbReference type="EMBL" id="MED6111426.1"/>
    </source>
</evidence>
<comment type="caution">
    <text evidence="2">The sequence shown here is derived from an EMBL/GenBank/DDBJ whole genome shotgun (WGS) entry which is preliminary data.</text>
</comment>
<accession>A0ABU6QIZ6</accession>
<sequence length="130" mass="15020">MKTNDDTEGVLETTEQFLCEVDEGYISKVGMTFETLEEARLFYKEYAKRAGFSTKTRNTNRSKFAKEAINQLITCNREGKWMSEVPRVEKTNPICGAKRPARIFVHVEKKTSRWRISKVVLGHSHPCFPD</sequence>
<dbReference type="InterPro" id="IPR004330">
    <property type="entry name" value="FAR1_DNA_bnd_dom"/>
</dbReference>
<name>A0ABU6QIZ6_9FABA</name>
<gene>
    <name evidence="2" type="ORF">PIB30_052168</name>
</gene>
<evidence type="ECO:0000313" key="3">
    <source>
        <dbReference type="Proteomes" id="UP001341840"/>
    </source>
</evidence>